<dbReference type="Proteomes" id="UP001204445">
    <property type="component" value="Unassembled WGS sequence"/>
</dbReference>
<dbReference type="InterPro" id="IPR028203">
    <property type="entry name" value="PSII_CF48-like_dom"/>
</dbReference>
<evidence type="ECO:0000256" key="1">
    <source>
        <dbReference type="ARBA" id="ARBA00022531"/>
    </source>
</evidence>
<evidence type="ECO:0000313" key="6">
    <source>
        <dbReference type="Proteomes" id="UP001204445"/>
    </source>
</evidence>
<dbReference type="PANTHER" id="PTHR47199">
    <property type="entry name" value="PHOTOSYSTEM II STABILITY/ASSEMBLY FACTOR HCF136, CHLOROPLASTIC"/>
    <property type="match status" value="1"/>
</dbReference>
<keyword evidence="6" id="KW-1185">Reference proteome</keyword>
<feature type="chain" id="PRO_5042148861" evidence="3">
    <location>
        <begin position="24"/>
        <end position="325"/>
    </location>
</feature>
<proteinExistence type="predicted"/>
<feature type="signal peptide" evidence="3">
    <location>
        <begin position="1"/>
        <end position="23"/>
    </location>
</feature>
<evidence type="ECO:0000313" key="5">
    <source>
        <dbReference type="EMBL" id="MCS3902340.1"/>
    </source>
</evidence>
<organism evidence="5 6">
    <name type="scientific">Methylohalomonas lacus</name>
    <dbReference type="NCBI Taxonomy" id="398773"/>
    <lineage>
        <taxon>Bacteria</taxon>
        <taxon>Pseudomonadati</taxon>
        <taxon>Pseudomonadota</taxon>
        <taxon>Gammaproteobacteria</taxon>
        <taxon>Methylohalomonadales</taxon>
        <taxon>Methylohalomonadaceae</taxon>
        <taxon>Methylohalomonas</taxon>
    </lineage>
</organism>
<name>A0AAE3HHC9_9GAMM</name>
<sequence length="325" mass="35137">MRCPGTIFLLFTLVCLPGAGVHADSAWPAPLADESLLLDLVRTDEGFHAVGARGHVLFSTDGNDWQQRIVPTRVLLTAVDFHDNKRGCAVGHDAVILCTDDGGEHWQRAHAQPDWQAPLLDVLFINEREVIAIGAHGLYLVSQDAGRSWQRRPFTPAADASDATDYEPHLHTVLQHDGRLLIAAEAGQLFASSNAGADWQQLSSPYTGSWFALVAGAADTFYLAGLRGHLYAGQLRSPRQWRRLPADTRQTLTDGRVLAGGEQVFVGHGGVVLYRATASAAVHVWRYPGRPALQAVVRGPGETLLLASDAGLLSVDLAELRALEP</sequence>
<dbReference type="RefSeq" id="WP_259053846.1">
    <property type="nucleotide sequence ID" value="NZ_JANUCT010000002.1"/>
</dbReference>
<dbReference type="AlphaFoldDB" id="A0AAE3HHC9"/>
<accession>A0AAE3HHC9</accession>
<gene>
    <name evidence="5" type="ORF">J2T55_000336</name>
</gene>
<dbReference type="GO" id="GO:0009523">
    <property type="term" value="C:photosystem II"/>
    <property type="evidence" value="ECO:0007669"/>
    <property type="project" value="UniProtKB-KW"/>
</dbReference>
<dbReference type="Pfam" id="PF14870">
    <property type="entry name" value="PSII_BNR"/>
    <property type="match status" value="1"/>
</dbReference>
<dbReference type="PANTHER" id="PTHR47199:SF2">
    <property type="entry name" value="PHOTOSYSTEM II STABILITY_ASSEMBLY FACTOR HCF136, CHLOROPLASTIC"/>
    <property type="match status" value="1"/>
</dbReference>
<keyword evidence="1" id="KW-0602">Photosynthesis</keyword>
<dbReference type="SUPFAM" id="SSF110296">
    <property type="entry name" value="Oligoxyloglucan reducing end-specific cellobiohydrolase"/>
    <property type="match status" value="1"/>
</dbReference>
<comment type="caution">
    <text evidence="5">The sequence shown here is derived from an EMBL/GenBank/DDBJ whole genome shotgun (WGS) entry which is preliminary data.</text>
</comment>
<dbReference type="GO" id="GO:0015979">
    <property type="term" value="P:photosynthesis"/>
    <property type="evidence" value="ECO:0007669"/>
    <property type="project" value="UniProtKB-KW"/>
</dbReference>
<reference evidence="5" key="1">
    <citation type="submission" date="2022-08" db="EMBL/GenBank/DDBJ databases">
        <title>Genomic Encyclopedia of Type Strains, Phase III (KMG-III): the genomes of soil and plant-associated and newly described type strains.</title>
        <authorList>
            <person name="Whitman W."/>
        </authorList>
    </citation>
    <scope>NUCLEOTIDE SEQUENCE</scope>
    <source>
        <strain evidence="5">HMT 1</strain>
    </source>
</reference>
<evidence type="ECO:0000256" key="3">
    <source>
        <dbReference type="SAM" id="SignalP"/>
    </source>
</evidence>
<evidence type="ECO:0000256" key="2">
    <source>
        <dbReference type="ARBA" id="ARBA00023276"/>
    </source>
</evidence>
<dbReference type="InterPro" id="IPR015943">
    <property type="entry name" value="WD40/YVTN_repeat-like_dom_sf"/>
</dbReference>
<evidence type="ECO:0000259" key="4">
    <source>
        <dbReference type="Pfam" id="PF14870"/>
    </source>
</evidence>
<dbReference type="Gene3D" id="2.130.10.10">
    <property type="entry name" value="YVTN repeat-like/Quinoprotein amine dehydrogenase"/>
    <property type="match status" value="1"/>
</dbReference>
<keyword evidence="2" id="KW-0604">Photosystem II</keyword>
<protein>
    <submittedName>
        <fullName evidence="5">Photosystem II stability/assembly factor-like uncharacterized protein</fullName>
    </submittedName>
</protein>
<keyword evidence="3" id="KW-0732">Signal</keyword>
<dbReference type="EMBL" id="JANUCT010000002">
    <property type="protein sequence ID" value="MCS3902340.1"/>
    <property type="molecule type" value="Genomic_DNA"/>
</dbReference>
<feature type="domain" description="Photosynthesis system II assembly factor Ycf48/Hcf136-like" evidence="4">
    <location>
        <begin position="61"/>
        <end position="250"/>
    </location>
</feature>